<reference evidence="2 3" key="1">
    <citation type="journal article" date="2018" name="Genome Announc.">
        <title>Draft Genome Sequence of Lactococcus sp. Strain NtB2 (JCM 32569), Isolated from the Gut of the Higher Termite Nasutitermes takasagoensis.</title>
        <authorList>
            <person name="Noda S."/>
            <person name="Aihara C."/>
            <person name="Yuki M."/>
            <person name="Ohkuma M."/>
        </authorList>
    </citation>
    <scope>NUCLEOTIDE SEQUENCE [LARGE SCALE GENOMIC DNA]</scope>
    <source>
        <strain evidence="2 3">NtB2</strain>
    </source>
</reference>
<protein>
    <recommendedName>
        <fullName evidence="4">Surface protein</fullName>
    </recommendedName>
</protein>
<dbReference type="InterPro" id="IPR013783">
    <property type="entry name" value="Ig-like_fold"/>
</dbReference>
<evidence type="ECO:0000256" key="1">
    <source>
        <dbReference type="SAM" id="Phobius"/>
    </source>
</evidence>
<dbReference type="Proteomes" id="UP000245021">
    <property type="component" value="Unassembled WGS sequence"/>
</dbReference>
<keyword evidence="1" id="KW-1133">Transmembrane helix</keyword>
<accession>A0A2R5HJ61</accession>
<keyword evidence="3" id="KW-1185">Reference proteome</keyword>
<sequence length="576" mass="62674">MIKSIIKIKETLIVTALILMLFFASSIFTSLHGSADELQNRHQVDFTFTSTGIPNKNRTYIFLNYAKAYEKIKNGDFSDKDMASSSYQEALQQAPNPAGPNFISVSYPDVYIGPGKKFNDFQTQGILTKLIQGRAKLIQSLNETSSGTINTYQAPKNQFRGFQGKVTSKKFTDASGRLSANLPDGPTVIIDANGGSSDSPAVVGFVNINSDTKKQTIDTLNPSSDISLKVENLDGKTKGAADTYVVGIGDNFTYHLQISSEQLSANNTVTLTFPANIILDNPPAQLGEAIIPSTNPNVKSYQFAVAPQDSDLTMDINAHIGPMDPGVAFYQNNTNTIYTASAQALSDYSTVNAQSESVTTSGINFAMADAKKEKLVQGASYILGKVVNGQNYLYNKSGQWTLVSSLDQLNPTNFLLLDGGNRYVISQTAVHPIPFNSQIIGFNTDRAKQVNASLIQIYGLGKSNDYFLKEVTAADGYALQTKTSQFSVDWSKKLSPNDGRFNIESSISRASVQSSELNQKIDDYATGYNEYHVLDVSQSNSKQALISWGLIKGIALILGMVIIMLVAMLVILVRKK</sequence>
<name>A0A2R5HJ61_9LACT</name>
<proteinExistence type="predicted"/>
<evidence type="ECO:0000313" key="2">
    <source>
        <dbReference type="EMBL" id="GBG96540.1"/>
    </source>
</evidence>
<comment type="caution">
    <text evidence="2">The sequence shown here is derived from an EMBL/GenBank/DDBJ whole genome shotgun (WGS) entry which is preliminary data.</text>
</comment>
<dbReference type="Gene3D" id="2.60.40.10">
    <property type="entry name" value="Immunoglobulins"/>
    <property type="match status" value="1"/>
</dbReference>
<dbReference type="EMBL" id="BFFO01000003">
    <property type="protein sequence ID" value="GBG96540.1"/>
    <property type="molecule type" value="Genomic_DNA"/>
</dbReference>
<evidence type="ECO:0000313" key="3">
    <source>
        <dbReference type="Proteomes" id="UP000245021"/>
    </source>
</evidence>
<keyword evidence="1" id="KW-0812">Transmembrane</keyword>
<keyword evidence="1" id="KW-0472">Membrane</keyword>
<feature type="transmembrane region" description="Helical" evidence="1">
    <location>
        <begin position="545"/>
        <end position="573"/>
    </location>
</feature>
<organism evidence="2 3">
    <name type="scientific">Lactococcus termiticola</name>
    <dbReference type="NCBI Taxonomy" id="2169526"/>
    <lineage>
        <taxon>Bacteria</taxon>
        <taxon>Bacillati</taxon>
        <taxon>Bacillota</taxon>
        <taxon>Bacilli</taxon>
        <taxon>Lactobacillales</taxon>
        <taxon>Streptococcaceae</taxon>
        <taxon>Lactococcus</taxon>
    </lineage>
</organism>
<gene>
    <name evidence="2" type="ORF">NtB2_00653</name>
</gene>
<evidence type="ECO:0008006" key="4">
    <source>
        <dbReference type="Google" id="ProtNLM"/>
    </source>
</evidence>
<dbReference type="AlphaFoldDB" id="A0A2R5HJ61"/>